<evidence type="ECO:0000313" key="6">
    <source>
        <dbReference type="Proteomes" id="UP000823046"/>
    </source>
</evidence>
<organism evidence="5 6">
    <name type="scientific">Cardiosporidium cionae</name>
    <dbReference type="NCBI Taxonomy" id="476202"/>
    <lineage>
        <taxon>Eukaryota</taxon>
        <taxon>Sar</taxon>
        <taxon>Alveolata</taxon>
        <taxon>Apicomplexa</taxon>
        <taxon>Aconoidasida</taxon>
        <taxon>Nephromycida</taxon>
        <taxon>Cardiosporidium</taxon>
    </lineage>
</organism>
<reference evidence="5 6" key="1">
    <citation type="journal article" date="2020" name="bioRxiv">
        <title>Metabolic contributions of an alphaproteobacterial endosymbiont in the apicomplexan Cardiosporidium cionae.</title>
        <authorList>
            <person name="Hunter E.S."/>
            <person name="Paight C.J."/>
            <person name="Lane C.E."/>
        </authorList>
    </citation>
    <scope>NUCLEOTIDE SEQUENCE [LARGE SCALE GENOMIC DNA]</scope>
    <source>
        <strain evidence="5">ESH_2018</strain>
    </source>
</reference>
<evidence type="ECO:0000256" key="1">
    <source>
        <dbReference type="ARBA" id="ARBA00022658"/>
    </source>
</evidence>
<feature type="repeat" description="RCC1" evidence="3">
    <location>
        <begin position="212"/>
        <end position="266"/>
    </location>
</feature>
<keyword evidence="6" id="KW-1185">Reference proteome</keyword>
<evidence type="ECO:0000259" key="4">
    <source>
        <dbReference type="Pfam" id="PF25390"/>
    </source>
</evidence>
<keyword evidence="2" id="KW-0677">Repeat</keyword>
<dbReference type="InterPro" id="IPR009091">
    <property type="entry name" value="RCC1/BLIP-II"/>
</dbReference>
<feature type="repeat" description="RCC1" evidence="3">
    <location>
        <begin position="391"/>
        <end position="444"/>
    </location>
</feature>
<dbReference type="PANTHER" id="PTHR45982:SF1">
    <property type="entry name" value="REGULATOR OF CHROMOSOME CONDENSATION"/>
    <property type="match status" value="1"/>
</dbReference>
<feature type="domain" description="RCC1-like" evidence="4">
    <location>
        <begin position="213"/>
        <end position="603"/>
    </location>
</feature>
<evidence type="ECO:0000313" key="5">
    <source>
        <dbReference type="EMBL" id="KAF8822073.1"/>
    </source>
</evidence>
<dbReference type="EMBL" id="JADAQX010000090">
    <property type="protein sequence ID" value="KAF8822073.1"/>
    <property type="molecule type" value="Genomic_DNA"/>
</dbReference>
<feature type="repeat" description="RCC1" evidence="3">
    <location>
        <begin position="550"/>
        <end position="608"/>
    </location>
</feature>
<dbReference type="Pfam" id="PF25390">
    <property type="entry name" value="WD40_RLD"/>
    <property type="match status" value="1"/>
</dbReference>
<dbReference type="InterPro" id="IPR058923">
    <property type="entry name" value="RCC1-like_dom"/>
</dbReference>
<accession>A0ABQ7JDJ5</accession>
<evidence type="ECO:0000256" key="2">
    <source>
        <dbReference type="ARBA" id="ARBA00022737"/>
    </source>
</evidence>
<dbReference type="PANTHER" id="PTHR45982">
    <property type="entry name" value="REGULATOR OF CHROMOSOME CONDENSATION"/>
    <property type="match status" value="1"/>
</dbReference>
<feature type="repeat" description="RCC1" evidence="3">
    <location>
        <begin position="445"/>
        <end position="497"/>
    </location>
</feature>
<dbReference type="PROSITE" id="PS00626">
    <property type="entry name" value="RCC1_2"/>
    <property type="match status" value="1"/>
</dbReference>
<proteinExistence type="predicted"/>
<feature type="repeat" description="RCC1" evidence="3">
    <location>
        <begin position="267"/>
        <end position="325"/>
    </location>
</feature>
<keyword evidence="1" id="KW-0344">Guanine-nucleotide releasing factor</keyword>
<dbReference type="Gene3D" id="2.130.10.30">
    <property type="entry name" value="Regulator of chromosome condensation 1/beta-lactamase-inhibitor protein II"/>
    <property type="match status" value="2"/>
</dbReference>
<gene>
    <name evidence="5" type="ORF">IE077_001119</name>
</gene>
<feature type="repeat" description="RCC1" evidence="3">
    <location>
        <begin position="498"/>
        <end position="549"/>
    </location>
</feature>
<feature type="repeat" description="RCC1" evidence="3">
    <location>
        <begin position="326"/>
        <end position="390"/>
    </location>
</feature>
<dbReference type="PROSITE" id="PS50012">
    <property type="entry name" value="RCC1_3"/>
    <property type="match status" value="7"/>
</dbReference>
<evidence type="ECO:0000256" key="3">
    <source>
        <dbReference type="PROSITE-ProRule" id="PRU00235"/>
    </source>
</evidence>
<dbReference type="InterPro" id="IPR051553">
    <property type="entry name" value="Ran_GTPase-activating"/>
</dbReference>
<dbReference type="SUPFAM" id="SSF50985">
    <property type="entry name" value="RCC1/BLIP-II"/>
    <property type="match status" value="2"/>
</dbReference>
<dbReference type="InterPro" id="IPR000408">
    <property type="entry name" value="Reg_chr_condens"/>
</dbReference>
<dbReference type="Proteomes" id="UP000823046">
    <property type="component" value="Unassembled WGS sequence"/>
</dbReference>
<name>A0ABQ7JDJ5_9APIC</name>
<comment type="caution">
    <text evidence="5">The sequence shown here is derived from an EMBL/GenBank/DDBJ whole genome shotgun (WGS) entry which is preliminary data.</text>
</comment>
<sequence>MSSIPCLSFLSARTAFRPYSLRCWQNRGVVLSPQKHWSAAFPSNSSRACMITSNSSVPVFARSDFNRDVIKSNFMHQTLQSKGELPDQANCSSKNKKLSSWDERFRFSNCPAEFLNSQMQASQFFRFCENYKLLVRPLTVNSSKEKTHLESYMPLQNYSTNSLLAVSVSAFNDENRYSMFPIAWIALAVGAFASSQCFSIKAQCAEHSASQPQVFSWGSGIYGQLGHGDYLNQPYPHEAESFCLEEEEYLVFCNAGKFSSACISNLGKLYTWGKTQDNLLGHGAAPSSTSATQSTPKEVEWLQVTAKFIVRVASGHGHMVAITNAGEVYSWGANNLGQCGRSDDAESDSLWSRRRPDVGIKIGRVMGPLEHKKIIQVACRKNHSLVLADDGKVYTWGSNRDGQLGASVESTFCVSPIELDISGISSKIVEISCGSTYSALLTEDGKLYTWGSDEYGQLGHGKQSRRLNSPKLVRGLSSHRIASISCGEFHMAAISREGEVFVWGYGRDGQCGHGDLADISLPKKVESLKHLRATGVSCGGAHTAVIVDGCRIFMFGRGREGQLGRADNVESIAVSRSLPVEVEYFHSANMKIDAVSCGGDHTVGIISAGKP</sequence>
<protein>
    <submittedName>
        <fullName evidence="5">Regulator of chromosome condensation (RCC1) repeat-containing protein</fullName>
    </submittedName>
</protein>
<dbReference type="PRINTS" id="PR00633">
    <property type="entry name" value="RCCNDNSATION"/>
</dbReference>